<evidence type="ECO:0000313" key="1">
    <source>
        <dbReference type="EMBL" id="KAL1548837.1"/>
    </source>
</evidence>
<gene>
    <name evidence="1" type="ORF">AAHA92_17021</name>
</gene>
<dbReference type="Proteomes" id="UP001567538">
    <property type="component" value="Unassembled WGS sequence"/>
</dbReference>
<dbReference type="AlphaFoldDB" id="A0ABD1GXY5"/>
<dbReference type="PANTHER" id="PTHR33257">
    <property type="entry name" value="OS05G0165500 PROTEIN"/>
    <property type="match status" value="1"/>
</dbReference>
<dbReference type="EMBL" id="JBEAFC010000007">
    <property type="protein sequence ID" value="KAL1548837.1"/>
    <property type="molecule type" value="Genomic_DNA"/>
</dbReference>
<name>A0ABD1GXY5_SALDI</name>
<sequence>MELKSREPVSILQGDGICISRILARESSVGQSSRVFYRSNEGVPFRWEMQPGTAKNPQQEEQVIPPICPSPLMQCLGLPLPNLDEPSPPLKTSKIWRLREVVKKRITTDIIKKVRGIRNKEQERSRFSSTTTTSRVVDVSMDDSPFCCSPWNIPAILEEGNTRIYYCSLHKNAFAVEEGDLFMSRILSHVSAPEQFSGPLHGGDSAAGVPFGWEMHPGTPKAAVEDELIPPPSPPPAAQSLSLPLPMGGDMKAKSSTWKKAWFWIRWRGGKKETLKMQHEISFRYNEKWGVDDEVASSSFSSSLRKIVSVSSVVPLSRSGGWRVSKIRKNLAGRCGPWKRIELLVFARRKWNSS</sequence>
<comment type="caution">
    <text evidence="1">The sequence shown here is derived from an EMBL/GenBank/DDBJ whole genome shotgun (WGS) entry which is preliminary data.</text>
</comment>
<proteinExistence type="predicted"/>
<reference evidence="1 2" key="1">
    <citation type="submission" date="2024-06" db="EMBL/GenBank/DDBJ databases">
        <title>A chromosome level genome sequence of Diviner's sage (Salvia divinorum).</title>
        <authorList>
            <person name="Ford S.A."/>
            <person name="Ro D.-K."/>
            <person name="Ness R.W."/>
            <person name="Phillips M.A."/>
        </authorList>
    </citation>
    <scope>NUCLEOTIDE SEQUENCE [LARGE SCALE GENOMIC DNA]</scope>
    <source>
        <strain evidence="1">SAF-2024a</strain>
        <tissue evidence="1">Leaf</tissue>
    </source>
</reference>
<organism evidence="1 2">
    <name type="scientific">Salvia divinorum</name>
    <name type="common">Maria pastora</name>
    <name type="synonym">Diviner's sage</name>
    <dbReference type="NCBI Taxonomy" id="28513"/>
    <lineage>
        <taxon>Eukaryota</taxon>
        <taxon>Viridiplantae</taxon>
        <taxon>Streptophyta</taxon>
        <taxon>Embryophyta</taxon>
        <taxon>Tracheophyta</taxon>
        <taxon>Spermatophyta</taxon>
        <taxon>Magnoliopsida</taxon>
        <taxon>eudicotyledons</taxon>
        <taxon>Gunneridae</taxon>
        <taxon>Pentapetalae</taxon>
        <taxon>asterids</taxon>
        <taxon>lamiids</taxon>
        <taxon>Lamiales</taxon>
        <taxon>Lamiaceae</taxon>
        <taxon>Nepetoideae</taxon>
        <taxon>Mentheae</taxon>
        <taxon>Salviinae</taxon>
        <taxon>Salvia</taxon>
        <taxon>Salvia subgen. Calosphace</taxon>
    </lineage>
</organism>
<protein>
    <submittedName>
        <fullName evidence="1">Uncharacterized protein</fullName>
    </submittedName>
</protein>
<keyword evidence="2" id="KW-1185">Reference proteome</keyword>
<evidence type="ECO:0000313" key="2">
    <source>
        <dbReference type="Proteomes" id="UP001567538"/>
    </source>
</evidence>
<accession>A0ABD1GXY5</accession>
<dbReference type="PANTHER" id="PTHR33257:SF6">
    <property type="entry name" value="OXYSTEROL-BINDING 4B-LIKE PROTEIN"/>
    <property type="match status" value="1"/>
</dbReference>